<dbReference type="EMBL" id="ML208443">
    <property type="protein sequence ID" value="TFK65240.1"/>
    <property type="molecule type" value="Genomic_DNA"/>
</dbReference>
<reference evidence="1 2" key="1">
    <citation type="journal article" date="2019" name="Nat. Ecol. Evol.">
        <title>Megaphylogeny resolves global patterns of mushroom evolution.</title>
        <authorList>
            <person name="Varga T."/>
            <person name="Krizsan K."/>
            <person name="Foldi C."/>
            <person name="Dima B."/>
            <person name="Sanchez-Garcia M."/>
            <person name="Sanchez-Ramirez S."/>
            <person name="Szollosi G.J."/>
            <person name="Szarkandi J.G."/>
            <person name="Papp V."/>
            <person name="Albert L."/>
            <person name="Andreopoulos W."/>
            <person name="Angelini C."/>
            <person name="Antonin V."/>
            <person name="Barry K.W."/>
            <person name="Bougher N.L."/>
            <person name="Buchanan P."/>
            <person name="Buyck B."/>
            <person name="Bense V."/>
            <person name="Catcheside P."/>
            <person name="Chovatia M."/>
            <person name="Cooper J."/>
            <person name="Damon W."/>
            <person name="Desjardin D."/>
            <person name="Finy P."/>
            <person name="Geml J."/>
            <person name="Haridas S."/>
            <person name="Hughes K."/>
            <person name="Justo A."/>
            <person name="Karasinski D."/>
            <person name="Kautmanova I."/>
            <person name="Kiss B."/>
            <person name="Kocsube S."/>
            <person name="Kotiranta H."/>
            <person name="LaButti K.M."/>
            <person name="Lechner B.E."/>
            <person name="Liimatainen K."/>
            <person name="Lipzen A."/>
            <person name="Lukacs Z."/>
            <person name="Mihaltcheva S."/>
            <person name="Morgado L.N."/>
            <person name="Niskanen T."/>
            <person name="Noordeloos M.E."/>
            <person name="Ohm R.A."/>
            <person name="Ortiz-Santana B."/>
            <person name="Ovrebo C."/>
            <person name="Racz N."/>
            <person name="Riley R."/>
            <person name="Savchenko A."/>
            <person name="Shiryaev A."/>
            <person name="Soop K."/>
            <person name="Spirin V."/>
            <person name="Szebenyi C."/>
            <person name="Tomsovsky M."/>
            <person name="Tulloss R.E."/>
            <person name="Uehling J."/>
            <person name="Grigoriev I.V."/>
            <person name="Vagvolgyi C."/>
            <person name="Papp T."/>
            <person name="Martin F.M."/>
            <person name="Miettinen O."/>
            <person name="Hibbett D.S."/>
            <person name="Nagy L.G."/>
        </authorList>
    </citation>
    <scope>NUCLEOTIDE SEQUENCE [LARGE SCALE GENOMIC DNA]</scope>
    <source>
        <strain evidence="1 2">NL-1719</strain>
    </source>
</reference>
<protein>
    <submittedName>
        <fullName evidence="1">Uncharacterized protein</fullName>
    </submittedName>
</protein>
<proteinExistence type="predicted"/>
<dbReference type="Proteomes" id="UP000308600">
    <property type="component" value="Unassembled WGS sequence"/>
</dbReference>
<sequence length="458" mass="49787">MLSFASSFSAVGSNGLPRRSDSLNATQQTAPSHPIFLKVEEELHDARRVHSHGQEEDLRAALNMVINRVSHLSNLLSEAYKTQADLEVQLNVAKSNLQLVIANNEMLEEALKRGDSGNSRDLGWRRWSAKEGEQREQKRSSDERPRHSEHSNSVDSVASAPPTTLSTPGAPTSSPSITPPADTRFFKFRFANSASNSRQGSRPTTPSPILPQGNAIQAGLQHGLSSPSQLSLQSEKLSKEVEELAAQLEKERLARKQAKKDKEALEAEIESLSQALFEEANKMVAHERIKRAETEEELKEATLEKEALRSALRLIEGENRDLRSSSSSLVASASESSLPLAGDGVMSTPKTRARSSSAVGVKSLPSSPRGSTSPPSSPPPHLSHSAPLSRKATHDSEGDTDTEGDYVQVVARQSFISESQQPTPQDLRFKAPPFEPASPQHSFTIAGPSPTEQLYATF</sequence>
<organism evidence="1 2">
    <name type="scientific">Pluteus cervinus</name>
    <dbReference type="NCBI Taxonomy" id="181527"/>
    <lineage>
        <taxon>Eukaryota</taxon>
        <taxon>Fungi</taxon>
        <taxon>Dikarya</taxon>
        <taxon>Basidiomycota</taxon>
        <taxon>Agaricomycotina</taxon>
        <taxon>Agaricomycetes</taxon>
        <taxon>Agaricomycetidae</taxon>
        <taxon>Agaricales</taxon>
        <taxon>Pluteineae</taxon>
        <taxon>Pluteaceae</taxon>
        <taxon>Pluteus</taxon>
    </lineage>
</organism>
<gene>
    <name evidence="1" type="ORF">BDN72DRAFT_900852</name>
</gene>
<accession>A0ACD3AIH3</accession>
<evidence type="ECO:0000313" key="1">
    <source>
        <dbReference type="EMBL" id="TFK65240.1"/>
    </source>
</evidence>
<keyword evidence="2" id="KW-1185">Reference proteome</keyword>
<name>A0ACD3AIH3_9AGAR</name>
<evidence type="ECO:0000313" key="2">
    <source>
        <dbReference type="Proteomes" id="UP000308600"/>
    </source>
</evidence>